<accession>A0ABM1Y481</accession>
<dbReference type="InterPro" id="IPR001878">
    <property type="entry name" value="Znf_CCHC"/>
</dbReference>
<organism evidence="5 6">
    <name type="scientific">Aedes albopictus</name>
    <name type="common">Asian tiger mosquito</name>
    <name type="synonym">Stegomyia albopicta</name>
    <dbReference type="NCBI Taxonomy" id="7160"/>
    <lineage>
        <taxon>Eukaryota</taxon>
        <taxon>Metazoa</taxon>
        <taxon>Ecdysozoa</taxon>
        <taxon>Arthropoda</taxon>
        <taxon>Hexapoda</taxon>
        <taxon>Insecta</taxon>
        <taxon>Pterygota</taxon>
        <taxon>Neoptera</taxon>
        <taxon>Endopterygota</taxon>
        <taxon>Diptera</taxon>
        <taxon>Nematocera</taxon>
        <taxon>Culicoidea</taxon>
        <taxon>Culicidae</taxon>
        <taxon>Culicinae</taxon>
        <taxon>Aedini</taxon>
        <taxon>Aedes</taxon>
        <taxon>Stegomyia</taxon>
    </lineage>
</organism>
<evidence type="ECO:0000259" key="3">
    <source>
        <dbReference type="PROSITE" id="PS50158"/>
    </source>
</evidence>
<dbReference type="Pfam" id="PF00098">
    <property type="entry name" value="zf-CCHC"/>
    <property type="match status" value="2"/>
</dbReference>
<dbReference type="GeneID" id="134286210"/>
<reference evidence="5" key="2">
    <citation type="submission" date="2025-05" db="UniProtKB">
        <authorList>
            <consortium name="EnsemblMetazoa"/>
        </authorList>
    </citation>
    <scope>IDENTIFICATION</scope>
    <source>
        <strain evidence="5">Foshan</strain>
    </source>
</reference>
<feature type="compositionally biased region" description="Polar residues" evidence="2">
    <location>
        <begin position="28"/>
        <end position="38"/>
    </location>
</feature>
<keyword evidence="1" id="KW-0862">Zinc</keyword>
<dbReference type="InterPro" id="IPR000477">
    <property type="entry name" value="RT_dom"/>
</dbReference>
<dbReference type="CDD" id="cd01650">
    <property type="entry name" value="RT_nLTR_like"/>
    <property type="match status" value="1"/>
</dbReference>
<dbReference type="EnsemblMetazoa" id="AALFPA23_005555.R7108">
    <property type="protein sequence ID" value="AALFPA23_005555.P7108"/>
    <property type="gene ID" value="AALFPA23_005555"/>
</dbReference>
<dbReference type="Gene3D" id="3.60.10.10">
    <property type="entry name" value="Endonuclease/exonuclease/phosphatase"/>
    <property type="match status" value="1"/>
</dbReference>
<dbReference type="PROSITE" id="PS50158">
    <property type="entry name" value="ZF_CCHC"/>
    <property type="match status" value="2"/>
</dbReference>
<keyword evidence="6" id="KW-1185">Reference proteome</keyword>
<evidence type="ECO:0000256" key="1">
    <source>
        <dbReference type="PROSITE-ProRule" id="PRU00047"/>
    </source>
</evidence>
<evidence type="ECO:0000256" key="2">
    <source>
        <dbReference type="SAM" id="MobiDB-lite"/>
    </source>
</evidence>
<dbReference type="SUPFAM" id="SSF57756">
    <property type="entry name" value="Retrovirus zinc finger-like domains"/>
    <property type="match status" value="1"/>
</dbReference>
<dbReference type="CDD" id="cd09077">
    <property type="entry name" value="R1-I-EN"/>
    <property type="match status" value="1"/>
</dbReference>
<feature type="domain" description="Reverse transcriptase" evidence="4">
    <location>
        <begin position="888"/>
        <end position="1162"/>
    </location>
</feature>
<dbReference type="SUPFAM" id="SSF56672">
    <property type="entry name" value="DNA/RNA polymerases"/>
    <property type="match status" value="1"/>
</dbReference>
<dbReference type="RefSeq" id="XP_062703778.1">
    <property type="nucleotide sequence ID" value="XM_062847794.1"/>
</dbReference>
<feature type="region of interest" description="Disordered" evidence="2">
    <location>
        <begin position="1566"/>
        <end position="1585"/>
    </location>
</feature>
<dbReference type="Proteomes" id="UP000069940">
    <property type="component" value="Unassembled WGS sequence"/>
</dbReference>
<proteinExistence type="predicted"/>
<dbReference type="SUPFAM" id="SSF56219">
    <property type="entry name" value="DNase I-like"/>
    <property type="match status" value="1"/>
</dbReference>
<protein>
    <recommendedName>
        <fullName evidence="7">Reverse transcriptase</fullName>
    </recommendedName>
</protein>
<feature type="region of interest" description="Disordered" evidence="2">
    <location>
        <begin position="1"/>
        <end position="54"/>
    </location>
</feature>
<feature type="domain" description="CCHC-type" evidence="3">
    <location>
        <begin position="395"/>
        <end position="409"/>
    </location>
</feature>
<feature type="compositionally biased region" description="Polar residues" evidence="2">
    <location>
        <begin position="150"/>
        <end position="163"/>
    </location>
</feature>
<evidence type="ECO:0000259" key="4">
    <source>
        <dbReference type="PROSITE" id="PS50878"/>
    </source>
</evidence>
<dbReference type="InterPro" id="IPR043502">
    <property type="entry name" value="DNA/RNA_pol_sf"/>
</dbReference>
<reference evidence="6" key="1">
    <citation type="journal article" date="2015" name="Proc. Natl. Acad. Sci. U.S.A.">
        <title>Genome sequence of the Asian Tiger mosquito, Aedes albopictus, reveals insights into its biology, genetics, and evolution.</title>
        <authorList>
            <person name="Chen X.G."/>
            <person name="Jiang X."/>
            <person name="Gu J."/>
            <person name="Xu M."/>
            <person name="Wu Y."/>
            <person name="Deng Y."/>
            <person name="Zhang C."/>
            <person name="Bonizzoni M."/>
            <person name="Dermauw W."/>
            <person name="Vontas J."/>
            <person name="Armbruster P."/>
            <person name="Huang X."/>
            <person name="Yang Y."/>
            <person name="Zhang H."/>
            <person name="He W."/>
            <person name="Peng H."/>
            <person name="Liu Y."/>
            <person name="Wu K."/>
            <person name="Chen J."/>
            <person name="Lirakis M."/>
            <person name="Topalis P."/>
            <person name="Van Leeuwen T."/>
            <person name="Hall A.B."/>
            <person name="Jiang X."/>
            <person name="Thorpe C."/>
            <person name="Mueller R.L."/>
            <person name="Sun C."/>
            <person name="Waterhouse R.M."/>
            <person name="Yan G."/>
            <person name="Tu Z.J."/>
            <person name="Fang X."/>
            <person name="James A.A."/>
        </authorList>
    </citation>
    <scope>NUCLEOTIDE SEQUENCE [LARGE SCALE GENOMIC DNA]</scope>
    <source>
        <strain evidence="6">Foshan</strain>
    </source>
</reference>
<evidence type="ECO:0000313" key="6">
    <source>
        <dbReference type="Proteomes" id="UP000069940"/>
    </source>
</evidence>
<sequence length="1638" mass="182272">MDKLRNTDRMATMGAANPFARTGLARTPPSQTQQVQKLQGQEKEHQQMQQQQYSAWSRVPKLPRVEVAKKLVDELHEYVDKRSNVHKDIKALVIKIQGALGSAVKEWKSMAQRAEDAEKELLAAKTASEASRTSEARRQITNKTAEKNSVVESISQRMQTTPFFTPKRPRASPGEVRPGGSKKHKDAPVTGARHPVENVVADGHTPWQVVGKRKAKSAGKSRSDKRKLIKRKNKGDALIVKTSDDSYAEVLRTMRTNPDLRELGEDVKKIRRTRNGEMILELRRDPKGSSSSYKELTEKAMGDKVEVRALCPEATLLCKDLDEVTSEQEVEVAMKEQCELGEARMTIRVRNGPSGTKVASIKLPIDAANKALRVGKIKIGWCVCPLSISQQPEVCFKCLEYGHLARDCKGPDRSKLCRRCGEEGHKAHDCRKSPKCLICANTENSNHPTGGRRCPAFKQLLLRQAVVEQNCDVAIISEPYRIPPEDGNWTADRAKTVAVWTAGRYPVQEVVYCADEGFVVVKINGIFICSCYAPPRWTIEQFNQMLDRITEELIGRRPVVIAGDFNAWAVEWGSRLTTPRGSSLLEALAKLNIDIANEGSTSTYRREGRESIVDVTFCSPVLMGAINWRVCEEYTHSDHQAIRYHIGGRARLESRGTQTNERRWRTANFEKDVFVEALRLESNSLNLSADELVAVLSRACDATMPRMGKPRNSRHPVYWWNPTIADLRAQCLRARRRMQRARNDGDREQRRLPYRAARAALNKAIKLSKKACLDNLCHKANLNPWGSAYKVAMSKIKGPAVPPDRCSEKMKVIIEALFPIHEPTIWPPTPYVNQDTHDEEIRVTNEELIAVAKVLPIERAPGPDGIPNVALKAAIYENPDMFRSTIQHCIQEGSFPDIWKRQKLVLLPKPGKLPGDPSAYRPICLLDTVGKLLERVVLNRLTKYTESESGLSELQFGFRKGRSTVDAIRTVVDAMQTAQKQQRRGNRYCAVVTLDVKNAFNSASWAAIADSLHRLRVPEYLCQILKRYFQNRRLIYETDAGKRSVAITAGVPQGSILGPTLWNVMYDEVLKLSLPRGVKVVGFADDVALLVIGETREEVEVLATEAIDTVEDWMREKKLSLAHHKTEIVVISNRKNVQHATIVVGECTIDSKREVRHLGVMLDDRLNFNNHVDYVCKKATVVISALSRIMPNNSAIISSKRRLLASVSSSIVRYAAPVWSSALKTGRNRAQLNRTSRLMAMRVSMVLFAPIGRSGGESDPLSHKRFGAPLSPTRSNSVTRAPTKVNTAATTIPVRDHSPPTMMIDDDSCERASLIAAAPSWKNMCRPLRHHPIGGFPSIDESVGPSEVSYWSTRRPVVGSVPVNERIVANGDILAAGEDTSLSKSRSAAAKCPAGHRDTIPLEEFYRSTSRSVTTKVSADRGKISGTEILSPGRFSADQPGDRHQRVVPLVNEATSRGIPADLWTIGTNGDFFAAGKYTIPSKESRRLTSQSVLVKHPAGHRGDQLRSSVPVNERSASTVTFLPPVRTPVYRRVCRPQRSVLLVIEATSRGILLVSIRRASRVTSLPPAKASTRRFPADHRGHRPKKKCFLGQRARGITAGQCKIGTGFVILAAGKTTKKTRLYRSASLTIGTVKAFC</sequence>
<feature type="domain" description="CCHC-type" evidence="3">
    <location>
        <begin position="417"/>
        <end position="432"/>
    </location>
</feature>
<dbReference type="PROSITE" id="PS50878">
    <property type="entry name" value="RT_POL"/>
    <property type="match status" value="1"/>
</dbReference>
<dbReference type="Pfam" id="PF00078">
    <property type="entry name" value="RVT_1"/>
    <property type="match status" value="1"/>
</dbReference>
<keyword evidence="1" id="KW-0479">Metal-binding</keyword>
<dbReference type="Gene3D" id="4.10.60.10">
    <property type="entry name" value="Zinc finger, CCHC-type"/>
    <property type="match status" value="1"/>
</dbReference>
<evidence type="ECO:0000313" key="5">
    <source>
        <dbReference type="EnsemblMetazoa" id="AALFPA23_005555.P7108"/>
    </source>
</evidence>
<evidence type="ECO:0008006" key="7">
    <source>
        <dbReference type="Google" id="ProtNLM"/>
    </source>
</evidence>
<dbReference type="PANTHER" id="PTHR19446">
    <property type="entry name" value="REVERSE TRANSCRIPTASES"/>
    <property type="match status" value="1"/>
</dbReference>
<feature type="region of interest" description="Disordered" evidence="2">
    <location>
        <begin position="124"/>
        <end position="193"/>
    </location>
</feature>
<keyword evidence="1" id="KW-0863">Zinc-finger</keyword>
<name>A0ABM1Y481_AEDAL</name>
<dbReference type="Pfam" id="PF14529">
    <property type="entry name" value="Exo_endo_phos_2"/>
    <property type="match status" value="1"/>
</dbReference>
<dbReference type="InterPro" id="IPR005135">
    <property type="entry name" value="Endo/exonuclease/phosphatase"/>
</dbReference>
<dbReference type="SMART" id="SM00343">
    <property type="entry name" value="ZnF_C2HC"/>
    <property type="match status" value="2"/>
</dbReference>
<dbReference type="InterPro" id="IPR036691">
    <property type="entry name" value="Endo/exonu/phosph_ase_sf"/>
</dbReference>
<dbReference type="InterPro" id="IPR036875">
    <property type="entry name" value="Znf_CCHC_sf"/>
</dbReference>